<reference evidence="3 4" key="1">
    <citation type="submission" date="2019-07" db="EMBL/GenBank/DDBJ databases">
        <title>Genomics analysis of Aphanomyces spp. identifies a new class of oomycete effector associated with host adaptation.</title>
        <authorList>
            <person name="Gaulin E."/>
        </authorList>
    </citation>
    <scope>NUCLEOTIDE SEQUENCE [LARGE SCALE GENOMIC DNA]</scope>
    <source>
        <strain evidence="3 4">ATCC 201684</strain>
    </source>
</reference>
<evidence type="ECO:0000313" key="3">
    <source>
        <dbReference type="EMBL" id="KAF0730276.1"/>
    </source>
</evidence>
<name>A0A6G0WS73_9STRA</name>
<evidence type="ECO:0000313" key="4">
    <source>
        <dbReference type="Proteomes" id="UP000481153"/>
    </source>
</evidence>
<dbReference type="VEuPathDB" id="FungiDB:AeMF1_009423"/>
<evidence type="ECO:0000259" key="2">
    <source>
        <dbReference type="Pfam" id="PF19208"/>
    </source>
</evidence>
<evidence type="ECO:0000256" key="1">
    <source>
        <dbReference type="SAM" id="MobiDB-lite"/>
    </source>
</evidence>
<feature type="region of interest" description="Disordered" evidence="1">
    <location>
        <begin position="1"/>
        <end position="20"/>
    </location>
</feature>
<feature type="region of interest" description="Disordered" evidence="1">
    <location>
        <begin position="310"/>
        <end position="347"/>
    </location>
</feature>
<dbReference type="EMBL" id="VJMJ01000155">
    <property type="protein sequence ID" value="KAF0730276.1"/>
    <property type="molecule type" value="Genomic_DNA"/>
</dbReference>
<gene>
    <name evidence="3" type="ORF">Ae201684_012277</name>
</gene>
<feature type="region of interest" description="Disordered" evidence="1">
    <location>
        <begin position="150"/>
        <end position="173"/>
    </location>
</feature>
<accession>A0A6G0WS73</accession>
<dbReference type="AlphaFoldDB" id="A0A6G0WS73"/>
<protein>
    <recommendedName>
        <fullName evidence="2">DUF5880 domain-containing protein</fullName>
    </recommendedName>
</protein>
<dbReference type="Proteomes" id="UP000481153">
    <property type="component" value="Unassembled WGS sequence"/>
</dbReference>
<feature type="domain" description="DUF5880" evidence="2">
    <location>
        <begin position="48"/>
        <end position="147"/>
    </location>
</feature>
<feature type="compositionally biased region" description="Acidic residues" evidence="1">
    <location>
        <begin position="319"/>
        <end position="347"/>
    </location>
</feature>
<feature type="compositionally biased region" description="Acidic residues" evidence="1">
    <location>
        <begin position="151"/>
        <end position="172"/>
    </location>
</feature>
<organism evidence="3 4">
    <name type="scientific">Aphanomyces euteiches</name>
    <dbReference type="NCBI Taxonomy" id="100861"/>
    <lineage>
        <taxon>Eukaryota</taxon>
        <taxon>Sar</taxon>
        <taxon>Stramenopiles</taxon>
        <taxon>Oomycota</taxon>
        <taxon>Saprolegniomycetes</taxon>
        <taxon>Saprolegniales</taxon>
        <taxon>Verrucalvaceae</taxon>
        <taxon>Aphanomyces</taxon>
    </lineage>
</organism>
<comment type="caution">
    <text evidence="3">The sequence shown here is derived from an EMBL/GenBank/DDBJ whole genome shotgun (WGS) entry which is preliminary data.</text>
</comment>
<dbReference type="InterPro" id="IPR043653">
    <property type="entry name" value="DUF5880"/>
</dbReference>
<proteinExistence type="predicted"/>
<dbReference type="Pfam" id="PF19208">
    <property type="entry name" value="DUF5880"/>
    <property type="match status" value="1"/>
</dbReference>
<keyword evidence="4" id="KW-1185">Reference proteome</keyword>
<sequence length="347" mass="39300">MANAKKRSNEESAADSVAKKAKGVTNDLLKGVNIQSIMNAEGPVVKCVLLKADGAIEQVTVDMTPSKQEVKALLGGACHFLGQYEDIEVFLMCNPEAQEDESVAMTTQKMQPPFHGRLGQIRGDILAFRTDANGEQKDFTVDEYKKFLELEIPEWEPEEDEDSEDDEDAQDEEGYKKAALAYFVEEFKEENGRDPTEEELEAITAKVEEEMKDDGDEDPRVRALEYVVAEFIEEHGRKPDEKEMETLKERVDEEMEKLVVSGEDVEEVEDLGELIKALHDEACQRYVNEHGKEPDEETKQAILKNVTRIALTLQGDGHEVDEDEDEEDDEEDEDEEGEDDDNDEDKE</sequence>